<name>A0ABX0TZJ1_9SPHN</name>
<gene>
    <name evidence="1" type="ORF">FHT01_001272</name>
</gene>
<sequence length="64" mass="7135">MQRGEQRAEAAAERLRMRVAQLLRDRLPGAAVTIERGGIAIEGRAIEARRDADPALRWIAGELR</sequence>
<accession>A0ABX0TZJ1</accession>
<dbReference type="Proteomes" id="UP000788153">
    <property type="component" value="Unassembled WGS sequence"/>
</dbReference>
<dbReference type="RefSeq" id="WP_244935371.1">
    <property type="nucleotide sequence ID" value="NZ_VDYR01000002.1"/>
</dbReference>
<evidence type="ECO:0000313" key="2">
    <source>
        <dbReference type="Proteomes" id="UP000788153"/>
    </source>
</evidence>
<protein>
    <recommendedName>
        <fullName evidence="3">BON domain-containing protein</fullName>
    </recommendedName>
</protein>
<keyword evidence="2" id="KW-1185">Reference proteome</keyword>
<dbReference type="EMBL" id="JAASQP010000001">
    <property type="protein sequence ID" value="NIJ23730.1"/>
    <property type="molecule type" value="Genomic_DNA"/>
</dbReference>
<proteinExistence type="predicted"/>
<organism evidence="1 2">
    <name type="scientific">Sphingomonas japonica</name>
    <dbReference type="NCBI Taxonomy" id="511662"/>
    <lineage>
        <taxon>Bacteria</taxon>
        <taxon>Pseudomonadati</taxon>
        <taxon>Pseudomonadota</taxon>
        <taxon>Alphaproteobacteria</taxon>
        <taxon>Sphingomonadales</taxon>
        <taxon>Sphingomonadaceae</taxon>
        <taxon>Sphingomonas</taxon>
    </lineage>
</organism>
<reference evidence="1 2" key="1">
    <citation type="submission" date="2020-03" db="EMBL/GenBank/DDBJ databases">
        <title>Genomic Encyclopedia of Type Strains, Phase IV (KMG-IV): sequencing the most valuable type-strain genomes for metagenomic binning, comparative biology and taxonomic classification.</title>
        <authorList>
            <person name="Goeker M."/>
        </authorList>
    </citation>
    <scope>NUCLEOTIDE SEQUENCE [LARGE SCALE GENOMIC DNA]</scope>
    <source>
        <strain evidence="1 2">DSM 22753</strain>
    </source>
</reference>
<evidence type="ECO:0000313" key="1">
    <source>
        <dbReference type="EMBL" id="NIJ23730.1"/>
    </source>
</evidence>
<evidence type="ECO:0008006" key="3">
    <source>
        <dbReference type="Google" id="ProtNLM"/>
    </source>
</evidence>
<comment type="caution">
    <text evidence="1">The sequence shown here is derived from an EMBL/GenBank/DDBJ whole genome shotgun (WGS) entry which is preliminary data.</text>
</comment>